<sequence>MNKRLRDYGLTIGSLPTGPNNSITDVTGVKVGHCTLDDGPIKTGVTAILPHAGNLFTDKVMAVSHVINGFGKTTGTIQIEELGTIETPILLTNTLSVGQASDALVQYMLEQNPDIGLTTGTVNPVVGECNDGYLNDIRGQHVRAEHVLTALSSADSSFAEGAVGAGTGMSCYGVKGGIGSSSRTIELDGTTYTLGVLVLSNFGLQQDLVIDGMRVGEQIAQIERTSRSASDRTAAVPLTEEREKGSIIFVLATDLPLTERQLKRICKRCAVGLSRTGSFIGNGSGDVVIGFSTANRVQHEPTASIVPLRMVHETSIDLAFRACAEASEEAILNSMVAAKTTVGRDGHLRVGLQEYLEEILEQTRA</sequence>
<dbReference type="SUPFAM" id="SSF56266">
    <property type="entry name" value="DmpA/ArgJ-like"/>
    <property type="match status" value="1"/>
</dbReference>
<dbReference type="PANTHER" id="PTHR36512:SF3">
    <property type="entry name" value="BLR5678 PROTEIN"/>
    <property type="match status" value="1"/>
</dbReference>
<dbReference type="RefSeq" id="WP_386044487.1">
    <property type="nucleotide sequence ID" value="NZ_JBHUIO010000002.1"/>
</dbReference>
<dbReference type="Proteomes" id="UP001597343">
    <property type="component" value="Unassembled WGS sequence"/>
</dbReference>
<keyword evidence="3" id="KW-1185">Reference proteome</keyword>
<comment type="caution">
    <text evidence="2">The sequence shown here is derived from an EMBL/GenBank/DDBJ whole genome shotgun (WGS) entry which is preliminary data.</text>
</comment>
<dbReference type="CDD" id="cd02253">
    <property type="entry name" value="DmpA"/>
    <property type="match status" value="1"/>
</dbReference>
<proteinExistence type="inferred from homology"/>
<dbReference type="InterPro" id="IPR005321">
    <property type="entry name" value="Peptidase_S58_DmpA"/>
</dbReference>
<gene>
    <name evidence="2" type="ORF">ACFSOY_04455</name>
</gene>
<organism evidence="2 3">
    <name type="scientific">Tumebacillus lipolyticus</name>
    <dbReference type="NCBI Taxonomy" id="1280370"/>
    <lineage>
        <taxon>Bacteria</taxon>
        <taxon>Bacillati</taxon>
        <taxon>Bacillota</taxon>
        <taxon>Bacilli</taxon>
        <taxon>Bacillales</taxon>
        <taxon>Alicyclobacillaceae</taxon>
        <taxon>Tumebacillus</taxon>
    </lineage>
</organism>
<evidence type="ECO:0000313" key="3">
    <source>
        <dbReference type="Proteomes" id="UP001597343"/>
    </source>
</evidence>
<dbReference type="InterPro" id="IPR016117">
    <property type="entry name" value="ArgJ-like_dom_sf"/>
</dbReference>
<evidence type="ECO:0000313" key="2">
    <source>
        <dbReference type="EMBL" id="MFD2169271.1"/>
    </source>
</evidence>
<accession>A0ABW4ZVE8</accession>
<name>A0ABW4ZVE8_9BACL</name>
<dbReference type="Pfam" id="PF03576">
    <property type="entry name" value="Peptidase_S58"/>
    <property type="match status" value="1"/>
</dbReference>
<protein>
    <submittedName>
        <fullName evidence="2">P1 family peptidase</fullName>
    </submittedName>
</protein>
<reference evidence="3" key="1">
    <citation type="journal article" date="2019" name="Int. J. Syst. Evol. Microbiol.">
        <title>The Global Catalogue of Microorganisms (GCM) 10K type strain sequencing project: providing services to taxonomists for standard genome sequencing and annotation.</title>
        <authorList>
            <consortium name="The Broad Institute Genomics Platform"/>
            <consortium name="The Broad Institute Genome Sequencing Center for Infectious Disease"/>
            <person name="Wu L."/>
            <person name="Ma J."/>
        </authorList>
    </citation>
    <scope>NUCLEOTIDE SEQUENCE [LARGE SCALE GENOMIC DNA]</scope>
    <source>
        <strain evidence="3">CGMCC 1.13574</strain>
    </source>
</reference>
<dbReference type="PANTHER" id="PTHR36512">
    <property type="entry name" value="D-AMINOPEPTIDASE"/>
    <property type="match status" value="1"/>
</dbReference>
<evidence type="ECO:0000256" key="1">
    <source>
        <dbReference type="ARBA" id="ARBA00007068"/>
    </source>
</evidence>
<dbReference type="EMBL" id="JBHUIO010000002">
    <property type="protein sequence ID" value="MFD2169271.1"/>
    <property type="molecule type" value="Genomic_DNA"/>
</dbReference>
<comment type="similarity">
    <text evidence="1">Belongs to the peptidase S58 family.</text>
</comment>
<dbReference type="Gene3D" id="3.60.70.12">
    <property type="entry name" value="L-amino peptidase D-ALA esterase/amidase"/>
    <property type="match status" value="1"/>
</dbReference>